<dbReference type="EMBL" id="JBHSMP010000020">
    <property type="protein sequence ID" value="MFC5430519.1"/>
    <property type="molecule type" value="Genomic_DNA"/>
</dbReference>
<reference evidence="9" key="1">
    <citation type="journal article" date="2019" name="Int. J. Syst. Evol. Microbiol.">
        <title>The Global Catalogue of Microorganisms (GCM) 10K type strain sequencing project: providing services to taxonomists for standard genome sequencing and annotation.</title>
        <authorList>
            <consortium name="The Broad Institute Genomics Platform"/>
            <consortium name="The Broad Institute Genome Sequencing Center for Infectious Disease"/>
            <person name="Wu L."/>
            <person name="Ma J."/>
        </authorList>
    </citation>
    <scope>NUCLEOTIDE SEQUENCE [LARGE SCALE GENOMIC DNA]</scope>
    <source>
        <strain evidence="9">CCUG 56042</strain>
    </source>
</reference>
<dbReference type="InterPro" id="IPR001123">
    <property type="entry name" value="LeuE-type"/>
</dbReference>
<dbReference type="Proteomes" id="UP001596103">
    <property type="component" value="Unassembled WGS sequence"/>
</dbReference>
<evidence type="ECO:0000256" key="3">
    <source>
        <dbReference type="ARBA" id="ARBA00022475"/>
    </source>
</evidence>
<keyword evidence="4 7" id="KW-0812">Transmembrane</keyword>
<name>A0ABW0JBR4_9BURK</name>
<keyword evidence="5 7" id="KW-1133">Transmembrane helix</keyword>
<accession>A0ABW0JBR4</accession>
<dbReference type="Pfam" id="PF01810">
    <property type="entry name" value="LysE"/>
    <property type="match status" value="1"/>
</dbReference>
<dbReference type="RefSeq" id="WP_377713034.1">
    <property type="nucleotide sequence ID" value="NZ_JBHSMP010000020.1"/>
</dbReference>
<feature type="transmembrane region" description="Helical" evidence="7">
    <location>
        <begin position="82"/>
        <end position="101"/>
    </location>
</feature>
<evidence type="ECO:0000256" key="2">
    <source>
        <dbReference type="ARBA" id="ARBA00007928"/>
    </source>
</evidence>
<keyword evidence="9" id="KW-1185">Reference proteome</keyword>
<proteinExistence type="inferred from homology"/>
<evidence type="ECO:0000256" key="7">
    <source>
        <dbReference type="SAM" id="Phobius"/>
    </source>
</evidence>
<evidence type="ECO:0000256" key="5">
    <source>
        <dbReference type="ARBA" id="ARBA00022989"/>
    </source>
</evidence>
<organism evidence="8 9">
    <name type="scientific">Paraburkholderia denitrificans</name>
    <dbReference type="NCBI Taxonomy" id="694025"/>
    <lineage>
        <taxon>Bacteria</taxon>
        <taxon>Pseudomonadati</taxon>
        <taxon>Pseudomonadota</taxon>
        <taxon>Betaproteobacteria</taxon>
        <taxon>Burkholderiales</taxon>
        <taxon>Burkholderiaceae</taxon>
        <taxon>Paraburkholderia</taxon>
    </lineage>
</organism>
<dbReference type="PANTHER" id="PTHR30086">
    <property type="entry name" value="ARGININE EXPORTER PROTEIN ARGO"/>
    <property type="match status" value="1"/>
</dbReference>
<dbReference type="PANTHER" id="PTHR30086:SF14">
    <property type="entry name" value="HOMOSERINE_HOMOSERINE LACTONE EFFLUX PROTEIN"/>
    <property type="match status" value="1"/>
</dbReference>
<comment type="caution">
    <text evidence="8">The sequence shown here is derived from an EMBL/GenBank/DDBJ whole genome shotgun (WGS) entry which is preliminary data.</text>
</comment>
<evidence type="ECO:0000256" key="6">
    <source>
        <dbReference type="ARBA" id="ARBA00023136"/>
    </source>
</evidence>
<keyword evidence="6 7" id="KW-0472">Membrane</keyword>
<protein>
    <submittedName>
        <fullName evidence="8">LysE family translocator</fullName>
    </submittedName>
</protein>
<keyword evidence="3" id="KW-1003">Cell membrane</keyword>
<sequence length="165" mass="17384">MGCTLGILPHMVAAITGLAALLHASAVAFEAIKYAGVAYLLYMAWKTLKENGALKIKFDGSAHSDRDVISHAILVNMLNPKLSIFFFAFLPQFPGAAVIGLSRNYAIVRINGAQCSGCSATAHAVSIASRAKHQPVHVLISRTAAANASGASCGRLWPAFGTTRF</sequence>
<evidence type="ECO:0000313" key="9">
    <source>
        <dbReference type="Proteomes" id="UP001596103"/>
    </source>
</evidence>
<evidence type="ECO:0000256" key="1">
    <source>
        <dbReference type="ARBA" id="ARBA00004651"/>
    </source>
</evidence>
<gene>
    <name evidence="8" type="ORF">ACFPTO_17180</name>
</gene>
<evidence type="ECO:0000313" key="8">
    <source>
        <dbReference type="EMBL" id="MFC5430519.1"/>
    </source>
</evidence>
<evidence type="ECO:0000256" key="4">
    <source>
        <dbReference type="ARBA" id="ARBA00022692"/>
    </source>
</evidence>
<comment type="similarity">
    <text evidence="2">Belongs to the Rht family.</text>
</comment>
<comment type="subcellular location">
    <subcellularLocation>
        <location evidence="1">Cell membrane</location>
        <topology evidence="1">Multi-pass membrane protein</topology>
    </subcellularLocation>
</comment>